<dbReference type="EMBL" id="CP091871">
    <property type="protein sequence ID" value="WEU39815.1"/>
    <property type="molecule type" value="Genomic_DNA"/>
</dbReference>
<gene>
    <name evidence="1" type="ORF">OdinLCB4_004915</name>
</gene>
<name>A0AAF0D1B5_ODILC</name>
<evidence type="ECO:0000313" key="2">
    <source>
        <dbReference type="Proteomes" id="UP000186851"/>
    </source>
</evidence>
<protein>
    <submittedName>
        <fullName evidence="1">Uncharacterized protein</fullName>
    </submittedName>
</protein>
<dbReference type="KEGG" id="oyw:OdinLCB4_004915"/>
<reference evidence="1" key="2">
    <citation type="journal article" date="2022" name="Nat. Microbiol.">
        <title>A closed Candidatus Odinarchaeum chromosome exposes Asgard archaeal viruses.</title>
        <authorList>
            <person name="Tamarit D."/>
            <person name="Caceres E.F."/>
            <person name="Krupovic M."/>
            <person name="Nijland R."/>
            <person name="Eme L."/>
            <person name="Robinson N.P."/>
            <person name="Ettema T.J.G."/>
        </authorList>
    </citation>
    <scope>NUCLEOTIDE SEQUENCE</scope>
    <source>
        <strain evidence="1">LCB_4</strain>
    </source>
</reference>
<reference evidence="1" key="1">
    <citation type="journal article" date="2017" name="Nature">
        <title>Asgard archaea illuminate the origin of eukaryotic cellular complexity.</title>
        <authorList>
            <person name="Zaremba-Niedzwiedzka K."/>
            <person name="Caceres E.F."/>
            <person name="Saw J.H."/>
            <person name="Backstrom D."/>
            <person name="Juzokaite L."/>
            <person name="Vancaester E."/>
            <person name="Seitz K.W."/>
            <person name="Anantharaman K."/>
            <person name="Starnawski P."/>
            <person name="Kjeldsen K.U."/>
            <person name="Scott M.B."/>
            <person name="Nunoura T."/>
            <person name="Banfield J.F."/>
            <person name="Schramm A."/>
            <person name="Baker B.J."/>
            <person name="Spang A."/>
            <person name="Ettema T.J.G."/>
        </authorList>
    </citation>
    <scope>NUCLEOTIDE SEQUENCE</scope>
    <source>
        <strain evidence="1">LCB_4</strain>
    </source>
</reference>
<dbReference type="AlphaFoldDB" id="A0AAF0D1B5"/>
<sequence>MLNRIVFGKRGEPAVLDVFLDKSAYERFRDFVMKNHLSESDAIAKILERGMANYWLIEFKLMKESCMRLKKLFSEYKKDNELLRTIQIENEQLKNILKKIDLKG</sequence>
<organism evidence="1 2">
    <name type="scientific">Odinarchaeota yellowstonii (strain LCB_4)</name>
    <dbReference type="NCBI Taxonomy" id="1841599"/>
    <lineage>
        <taxon>Archaea</taxon>
        <taxon>Promethearchaeati</taxon>
        <taxon>Candidatus Odinarchaeota</taxon>
        <taxon>Candidatus Odinarchaeia</taxon>
        <taxon>Candidatus Odinarchaeales</taxon>
        <taxon>Candidatus Odinarchaeaceae</taxon>
        <taxon>Candidatus Odinarchaeum</taxon>
    </lineage>
</organism>
<dbReference type="Proteomes" id="UP000186851">
    <property type="component" value="Chromosome"/>
</dbReference>
<proteinExistence type="predicted"/>
<accession>A0AAF0D1B5</accession>
<evidence type="ECO:0000313" key="1">
    <source>
        <dbReference type="EMBL" id="WEU39815.1"/>
    </source>
</evidence>